<dbReference type="EC" id="6.3.5.-" evidence="10"/>
<dbReference type="AlphaFoldDB" id="A0A2M6WZ08"/>
<protein>
    <recommendedName>
        <fullName evidence="10">Aspartyl/glutamyl-tRNA(Asn/Gln) amidotransferase subunit B</fullName>
        <shortName evidence="10">Asp/Glu-ADT subunit B</shortName>
        <ecNumber evidence="10">6.3.5.-</ecNumber>
    </recommendedName>
</protein>
<keyword evidence="6 10" id="KW-0648">Protein biosynthesis</keyword>
<comment type="catalytic activity">
    <reaction evidence="9 10">
        <text>L-glutamyl-tRNA(Gln) + L-glutamine + ATP + H2O = L-glutaminyl-tRNA(Gln) + L-glutamate + ADP + phosphate + H(+)</text>
        <dbReference type="Rhea" id="RHEA:17521"/>
        <dbReference type="Rhea" id="RHEA-COMP:9681"/>
        <dbReference type="Rhea" id="RHEA-COMP:9684"/>
        <dbReference type="ChEBI" id="CHEBI:15377"/>
        <dbReference type="ChEBI" id="CHEBI:15378"/>
        <dbReference type="ChEBI" id="CHEBI:29985"/>
        <dbReference type="ChEBI" id="CHEBI:30616"/>
        <dbReference type="ChEBI" id="CHEBI:43474"/>
        <dbReference type="ChEBI" id="CHEBI:58359"/>
        <dbReference type="ChEBI" id="CHEBI:78520"/>
        <dbReference type="ChEBI" id="CHEBI:78521"/>
        <dbReference type="ChEBI" id="CHEBI:456216"/>
    </reaction>
</comment>
<dbReference type="GO" id="GO:0016740">
    <property type="term" value="F:transferase activity"/>
    <property type="evidence" value="ECO:0007669"/>
    <property type="project" value="UniProtKB-KW"/>
</dbReference>
<evidence type="ECO:0000256" key="11">
    <source>
        <dbReference type="SAM" id="MobiDB-lite"/>
    </source>
</evidence>
<dbReference type="GO" id="GO:0050566">
    <property type="term" value="F:asparaginyl-tRNA synthase (glutamine-hydrolyzing) activity"/>
    <property type="evidence" value="ECO:0007669"/>
    <property type="project" value="RHEA"/>
</dbReference>
<keyword evidence="13" id="KW-0808">Transferase</keyword>
<comment type="caution">
    <text evidence="13">The sequence shown here is derived from an EMBL/GenBank/DDBJ whole genome shotgun (WGS) entry which is preliminary data.</text>
</comment>
<organism evidence="13 14">
    <name type="scientific">Candidatus Andersenbacteria bacterium CG10_big_fil_rev_8_21_14_0_10_54_11</name>
    <dbReference type="NCBI Taxonomy" id="1974485"/>
    <lineage>
        <taxon>Bacteria</taxon>
        <taxon>Candidatus Anderseniibacteriota</taxon>
    </lineage>
</organism>
<evidence type="ECO:0000256" key="9">
    <source>
        <dbReference type="ARBA" id="ARBA00047913"/>
    </source>
</evidence>
<feature type="region of interest" description="Disordered" evidence="11">
    <location>
        <begin position="245"/>
        <end position="265"/>
    </location>
</feature>
<dbReference type="HAMAP" id="MF_00121">
    <property type="entry name" value="GatB"/>
    <property type="match status" value="1"/>
</dbReference>
<evidence type="ECO:0000256" key="10">
    <source>
        <dbReference type="HAMAP-Rule" id="MF_00121"/>
    </source>
</evidence>
<evidence type="ECO:0000256" key="3">
    <source>
        <dbReference type="ARBA" id="ARBA00022598"/>
    </source>
</evidence>
<evidence type="ECO:0000313" key="13">
    <source>
        <dbReference type="EMBL" id="PIT97987.1"/>
    </source>
</evidence>
<feature type="compositionally biased region" description="Polar residues" evidence="11">
    <location>
        <begin position="245"/>
        <end position="257"/>
    </location>
</feature>
<evidence type="ECO:0000256" key="2">
    <source>
        <dbReference type="ARBA" id="ARBA00011123"/>
    </source>
</evidence>
<keyword evidence="4 10" id="KW-0547">Nucleotide-binding</keyword>
<proteinExistence type="inferred from homology"/>
<evidence type="ECO:0000313" key="14">
    <source>
        <dbReference type="Proteomes" id="UP000230731"/>
    </source>
</evidence>
<keyword evidence="3 10" id="KW-0436">Ligase</keyword>
<dbReference type="InterPro" id="IPR004413">
    <property type="entry name" value="GatB"/>
</dbReference>
<dbReference type="InterPro" id="IPR023168">
    <property type="entry name" value="GatB_Yqey_C_2"/>
</dbReference>
<dbReference type="Pfam" id="PF02637">
    <property type="entry name" value="GatB_Yqey"/>
    <property type="match status" value="1"/>
</dbReference>
<evidence type="ECO:0000259" key="12">
    <source>
        <dbReference type="SMART" id="SM00845"/>
    </source>
</evidence>
<evidence type="ECO:0000256" key="5">
    <source>
        <dbReference type="ARBA" id="ARBA00022840"/>
    </source>
</evidence>
<reference evidence="14" key="1">
    <citation type="submission" date="2017-09" db="EMBL/GenBank/DDBJ databases">
        <title>Depth-based differentiation of microbial function through sediment-hosted aquifers and enrichment of novel symbionts in the deep terrestrial subsurface.</title>
        <authorList>
            <person name="Probst A.J."/>
            <person name="Ladd B."/>
            <person name="Jarett J.K."/>
            <person name="Geller-Mcgrath D.E."/>
            <person name="Sieber C.M.K."/>
            <person name="Emerson J.B."/>
            <person name="Anantharaman K."/>
            <person name="Thomas B.C."/>
            <person name="Malmstrom R."/>
            <person name="Stieglmeier M."/>
            <person name="Klingl A."/>
            <person name="Woyke T."/>
            <person name="Ryan C.M."/>
            <person name="Banfield J.F."/>
        </authorList>
    </citation>
    <scope>NUCLEOTIDE SEQUENCE [LARGE SCALE GENOMIC DNA]</scope>
</reference>
<dbReference type="Proteomes" id="UP000230731">
    <property type="component" value="Unassembled WGS sequence"/>
</dbReference>
<dbReference type="FunFam" id="1.10.10.410:FF:000001">
    <property type="entry name" value="Aspartyl/glutamyl-tRNA(Asn/Gln) amidotransferase subunit B"/>
    <property type="match status" value="1"/>
</dbReference>
<evidence type="ECO:0000256" key="4">
    <source>
        <dbReference type="ARBA" id="ARBA00022741"/>
    </source>
</evidence>
<dbReference type="GO" id="GO:0006412">
    <property type="term" value="P:translation"/>
    <property type="evidence" value="ECO:0007669"/>
    <property type="project" value="UniProtKB-UniRule"/>
</dbReference>
<dbReference type="InterPro" id="IPR018027">
    <property type="entry name" value="Asn/Gln_amidotransferase"/>
</dbReference>
<accession>A0A2M6WZ08</accession>
<dbReference type="GO" id="GO:0005524">
    <property type="term" value="F:ATP binding"/>
    <property type="evidence" value="ECO:0007669"/>
    <property type="project" value="UniProtKB-KW"/>
</dbReference>
<dbReference type="InterPro" id="IPR003789">
    <property type="entry name" value="Asn/Gln_tRNA_amidoTrase-B-like"/>
</dbReference>
<comment type="similarity">
    <text evidence="1 10">Belongs to the GatB/GatE family. GatB subfamily.</text>
</comment>
<dbReference type="InterPro" id="IPR017958">
    <property type="entry name" value="Gln-tRNA_amidoTrfase_suB_CS"/>
</dbReference>
<dbReference type="SUPFAM" id="SSF89095">
    <property type="entry name" value="GatB/YqeY motif"/>
    <property type="match status" value="1"/>
</dbReference>
<dbReference type="EMBL" id="PEZP01000038">
    <property type="protein sequence ID" value="PIT97987.1"/>
    <property type="molecule type" value="Genomic_DNA"/>
</dbReference>
<dbReference type="InterPro" id="IPR017959">
    <property type="entry name" value="Asn/Gln-tRNA_amidoTrfase_suB/E"/>
</dbReference>
<gene>
    <name evidence="10" type="primary">gatB</name>
    <name evidence="13" type="ORF">COT71_03090</name>
</gene>
<evidence type="ECO:0000256" key="1">
    <source>
        <dbReference type="ARBA" id="ARBA00005306"/>
    </source>
</evidence>
<comment type="catalytic activity">
    <reaction evidence="8 10">
        <text>L-aspartyl-tRNA(Asn) + L-glutamine + ATP + H2O = L-asparaginyl-tRNA(Asn) + L-glutamate + ADP + phosphate + 2 H(+)</text>
        <dbReference type="Rhea" id="RHEA:14513"/>
        <dbReference type="Rhea" id="RHEA-COMP:9674"/>
        <dbReference type="Rhea" id="RHEA-COMP:9677"/>
        <dbReference type="ChEBI" id="CHEBI:15377"/>
        <dbReference type="ChEBI" id="CHEBI:15378"/>
        <dbReference type="ChEBI" id="CHEBI:29985"/>
        <dbReference type="ChEBI" id="CHEBI:30616"/>
        <dbReference type="ChEBI" id="CHEBI:43474"/>
        <dbReference type="ChEBI" id="CHEBI:58359"/>
        <dbReference type="ChEBI" id="CHEBI:78515"/>
        <dbReference type="ChEBI" id="CHEBI:78516"/>
        <dbReference type="ChEBI" id="CHEBI:456216"/>
    </reaction>
</comment>
<dbReference type="NCBIfam" id="NF004014">
    <property type="entry name" value="PRK05477.1-4"/>
    <property type="match status" value="1"/>
</dbReference>
<dbReference type="Pfam" id="PF02934">
    <property type="entry name" value="GatB_N"/>
    <property type="match status" value="1"/>
</dbReference>
<evidence type="ECO:0000256" key="8">
    <source>
        <dbReference type="ARBA" id="ARBA00047380"/>
    </source>
</evidence>
<name>A0A2M6WZ08_9BACT</name>
<dbReference type="NCBIfam" id="NF004012">
    <property type="entry name" value="PRK05477.1-2"/>
    <property type="match status" value="1"/>
</dbReference>
<feature type="domain" description="Asn/Gln amidotransferase" evidence="12">
    <location>
        <begin position="329"/>
        <end position="487"/>
    </location>
</feature>
<dbReference type="SUPFAM" id="SSF55931">
    <property type="entry name" value="Glutamine synthetase/guanido kinase"/>
    <property type="match status" value="1"/>
</dbReference>
<dbReference type="GO" id="GO:0050567">
    <property type="term" value="F:glutaminyl-tRNA synthase (glutamine-hydrolyzing) activity"/>
    <property type="evidence" value="ECO:0007669"/>
    <property type="project" value="UniProtKB-UniRule"/>
</dbReference>
<evidence type="ECO:0000256" key="7">
    <source>
        <dbReference type="ARBA" id="ARBA00024799"/>
    </source>
</evidence>
<dbReference type="PROSITE" id="PS01234">
    <property type="entry name" value="GATB"/>
    <property type="match status" value="1"/>
</dbReference>
<keyword evidence="5 10" id="KW-0067">ATP-binding</keyword>
<dbReference type="InterPro" id="IPR014746">
    <property type="entry name" value="Gln_synth/guanido_kin_cat_dom"/>
</dbReference>
<sequence>MEFEPIIGLEIHVQLKTKSKMFCSCPNIFGDVEPNSAICPICMGYPGTLPVPNKKAIEWTQLAGAALDCDLSHQSKFDRKSYFYPDLPKGYQISQYDQPFCRHGKLAFSVEGENITCGITRIHLEEDAAKNTHPAGADYTLIDYNRAGTPLIEIVTEPDLRSPAHARAFLQELRRILRVLDVSDADMEKGQLRCDANISLRPKGEEKLNPKTEIKNLNSFRNIERALTFEIERQIQMHDAGSIPKQETTRGFNADTGKTTEQRSKEGAADYRYFPDPDLPPFAFTKDELDERRRAVPELPLAKEARFQRQYRISSSQARLFADISTLADFYEHVISELEQLDKERVEVIGKDIVPLASLAANMSLRHLRPFLEQGELNISPENFAELVVLVYQDRIGASAVAPVLAEMQKTSGDPDAIIQNLGLEQVSDVGELSRAADEVIEENPDVAAKIKAGKESAIQFLVGKVMQKTGGKANPQHIIKILQRKILSE</sequence>
<dbReference type="Gene3D" id="1.10.10.410">
    <property type="match status" value="1"/>
</dbReference>
<evidence type="ECO:0000256" key="6">
    <source>
        <dbReference type="ARBA" id="ARBA00022917"/>
    </source>
</evidence>
<dbReference type="InterPro" id="IPR006075">
    <property type="entry name" value="Asn/Gln-tRNA_Trfase_suB/E_cat"/>
</dbReference>
<comment type="function">
    <text evidence="7 10">Allows the formation of correctly charged Asn-tRNA(Asn) or Gln-tRNA(Gln) through the transamidation of misacylated Asp-tRNA(Asn) or Glu-tRNA(Gln) in organisms which lack either or both of asparaginyl-tRNA or glutaminyl-tRNA synthetases. The reaction takes place in the presence of glutamine and ATP through an activated phospho-Asp-tRNA(Asn) or phospho-Glu-tRNA(Gln).</text>
</comment>
<dbReference type="NCBIfam" id="TIGR00133">
    <property type="entry name" value="gatB"/>
    <property type="match status" value="1"/>
</dbReference>
<dbReference type="SMART" id="SM00845">
    <property type="entry name" value="GatB_Yqey"/>
    <property type="match status" value="1"/>
</dbReference>
<comment type="subunit">
    <text evidence="2 10">Heterotrimer of A, B and C subunits.</text>
</comment>
<dbReference type="PANTHER" id="PTHR11659">
    <property type="entry name" value="GLUTAMYL-TRNA GLN AMIDOTRANSFERASE SUBUNIT B MITOCHONDRIAL AND PROKARYOTIC PET112-RELATED"/>
    <property type="match status" value="1"/>
</dbReference>